<name>A0A6C7VMU6_CAMCO</name>
<organism evidence="1">
    <name type="scientific">Campylobacter coli</name>
    <dbReference type="NCBI Taxonomy" id="195"/>
    <lineage>
        <taxon>Bacteria</taxon>
        <taxon>Pseudomonadati</taxon>
        <taxon>Campylobacterota</taxon>
        <taxon>Epsilonproteobacteria</taxon>
        <taxon>Campylobacterales</taxon>
        <taxon>Campylobacteraceae</taxon>
        <taxon>Campylobacter</taxon>
    </lineage>
</organism>
<dbReference type="EMBL" id="AALEYQ010000069">
    <property type="protein sequence ID" value="ECZ3108686.1"/>
    <property type="molecule type" value="Genomic_DNA"/>
</dbReference>
<evidence type="ECO:0000313" key="1">
    <source>
        <dbReference type="EMBL" id="ECZ3108686.1"/>
    </source>
</evidence>
<accession>A0A6C7VMU6</accession>
<sequence>ILKSDKKYHFSKLYLEFYQLYKDLKQECQIEFDLLYDMLGLSIALKREWKNPLLYIHQGGISGNSSMLERYIFKYCKDK</sequence>
<reference evidence="1" key="1">
    <citation type="submission" date="2019-09" db="EMBL/GenBank/DDBJ databases">
        <authorList>
            <consortium name="NARMS: The National Antimicrobial Resistance Monitoring System"/>
        </authorList>
    </citation>
    <scope>NUCLEOTIDE SEQUENCE</scope>
    <source>
        <strain evidence="1">FSIS11923711</strain>
    </source>
</reference>
<protein>
    <submittedName>
        <fullName evidence="1">1-aminocyclopropane-1-carboxylate deaminase/D-cysteine desulfhydrase</fullName>
    </submittedName>
</protein>
<gene>
    <name evidence="1" type="ORF">F7N94_08650</name>
</gene>
<dbReference type="AlphaFoldDB" id="A0A6C7VMU6"/>
<dbReference type="InterPro" id="IPR036052">
    <property type="entry name" value="TrpB-like_PALP_sf"/>
</dbReference>
<dbReference type="SUPFAM" id="SSF53686">
    <property type="entry name" value="Tryptophan synthase beta subunit-like PLP-dependent enzymes"/>
    <property type="match status" value="1"/>
</dbReference>
<feature type="non-terminal residue" evidence="1">
    <location>
        <position position="1"/>
    </location>
</feature>
<proteinExistence type="predicted"/>
<comment type="caution">
    <text evidence="1">The sequence shown here is derived from an EMBL/GenBank/DDBJ whole genome shotgun (WGS) entry which is preliminary data.</text>
</comment>